<dbReference type="PANTHER" id="PTHR23030:SF30">
    <property type="entry name" value="TYROSINE-PROTEIN PHOSPHATASE NON-RECEPTOR TYPE 23"/>
    <property type="match status" value="1"/>
</dbReference>
<accession>A0ABQ0DTW9</accession>
<dbReference type="PROSITE" id="PS51180">
    <property type="entry name" value="BRO1"/>
    <property type="match status" value="1"/>
</dbReference>
<evidence type="ECO:0000256" key="5">
    <source>
        <dbReference type="SAM" id="MobiDB-lite"/>
    </source>
</evidence>
<dbReference type="Proteomes" id="UP001628156">
    <property type="component" value="Unassembled WGS sequence"/>
</dbReference>
<dbReference type="SMART" id="SM01041">
    <property type="entry name" value="BRO1"/>
    <property type="match status" value="1"/>
</dbReference>
<name>A0ABQ0DTW9_9EUKA</name>
<dbReference type="EMBL" id="BAAFRS010000284">
    <property type="protein sequence ID" value="GAB1226301.1"/>
    <property type="molecule type" value="Genomic_DNA"/>
</dbReference>
<evidence type="ECO:0000259" key="6">
    <source>
        <dbReference type="PROSITE" id="PS51180"/>
    </source>
</evidence>
<dbReference type="Gene3D" id="1.20.120.560">
    <property type="entry name" value="alix/aip1 in complex with the ypdl late domain"/>
    <property type="match status" value="1"/>
</dbReference>
<feature type="compositionally biased region" description="Polar residues" evidence="5">
    <location>
        <begin position="779"/>
        <end position="793"/>
    </location>
</feature>
<feature type="domain" description="BRO1" evidence="6">
    <location>
        <begin position="6"/>
        <end position="356"/>
    </location>
</feature>
<feature type="region of interest" description="Disordered" evidence="5">
    <location>
        <begin position="708"/>
        <end position="793"/>
    </location>
</feature>
<keyword evidence="4" id="KW-0967">Endosome</keyword>
<sequence length="898" mass="103428">MTQLFDLISFPPFKLKETTNVPIYQALTRVISSQFGTVYPSIQPSLKLIENLRDKLVNSNNPEIIIKSGTDYYNYLNLLIHRIDLNSNPLQITFKWSDTFKKDNSSSSSSLIYFELANVLYNVAISHILLCISLFKIQIQPAINHLKSAAYIFNEILKVISGNEKQITLVDIHPDVLKTLNQFCILSIQYLFYQKSKQENKTQATQLKLGAGVYRLSLLVHESLKISKEFFSRPIYAVICMFLRIVVSEVQLQISSHNAKEELKYGEQIARTMIVINDLESISHLKELPKEYKGSCDNIIKSLKANLAQYEKDNNEIYFQNIPEPNELEYPEATILAKTNPISPIENNPFKELLPLKIRTSFSNYIIKAKQVIDDTKKISPAATKTGNDYLARIKLNELIQVITSPDIVPSDIEKFIKEFSETKQYSKLKESLDIIKQTTEKNDNMIKEIRQRFDEEALKDQDGIMKYRNYWNIPLVSNQQDKINKIREIDNFITTSKRNDIDSITKMKLNDEMLSLFEQGVKELIKFFPTKEEKETVLPIIKTLEEEKSEWENIINDREELLQLILNSAMVQESELIDELNSSDNQAGVVEKYTKKLVALTSQMQQSFDNQQTLLKRIDKNKSEIQIILGSKAIELNTNINKIYNAMKIVGELRDEIAQSMSYHAFILSKITTLQNDIFTFCDKHSFEVQDLLRRLESAKIKPLSNSAPQFQFNTQKPLPPPPAKPSLSLSSQQEFNTQKPLPTPLPKSVSSVRYANGYPPQPSLYSSSQQYPPSQYTNLNSSFDTTKSRSIQQPNVVYSPYQSTQNPYVMNHPTTPYTQNNYPIQQPYYQQPSQVYRPQQINQPNYPAPGYTVQTATGYPVQPNAYPINRNTVLNPYQTTPQMQQQSMYSSQKYYH</sequence>
<dbReference type="InterPro" id="IPR025304">
    <property type="entry name" value="ALIX_V_dom"/>
</dbReference>
<dbReference type="Gene3D" id="1.25.40.280">
    <property type="entry name" value="alix/aip1 like domains"/>
    <property type="match status" value="1"/>
</dbReference>
<comment type="subcellular location">
    <subcellularLocation>
        <location evidence="2">Cytoplasm</location>
    </subcellularLocation>
    <subcellularLocation>
        <location evidence="1">Endosome</location>
    </subcellularLocation>
</comment>
<proteinExistence type="predicted"/>
<dbReference type="Pfam" id="PF13949">
    <property type="entry name" value="ALIX_LYPXL_bnd"/>
    <property type="match status" value="1"/>
</dbReference>
<dbReference type="InterPro" id="IPR038499">
    <property type="entry name" value="BRO1_sf"/>
</dbReference>
<dbReference type="Pfam" id="PF03097">
    <property type="entry name" value="BRO1"/>
    <property type="match status" value="1"/>
</dbReference>
<reference evidence="7 8" key="1">
    <citation type="journal article" date="2019" name="PLoS Negl. Trop. Dis.">
        <title>Whole genome sequencing of Entamoeba nuttalli reveals mammalian host-related molecular signatures and a novel octapeptide-repeat surface protein.</title>
        <authorList>
            <person name="Tanaka M."/>
            <person name="Makiuchi T."/>
            <person name="Komiyama T."/>
            <person name="Shiina T."/>
            <person name="Osaki K."/>
            <person name="Tachibana H."/>
        </authorList>
    </citation>
    <scope>NUCLEOTIDE SEQUENCE [LARGE SCALE GENOMIC DNA]</scope>
    <source>
        <strain evidence="7 8">P19-061405</strain>
    </source>
</reference>
<dbReference type="PANTHER" id="PTHR23030">
    <property type="entry name" value="PCD6 INTERACTING PROTEIN-RELATED"/>
    <property type="match status" value="1"/>
</dbReference>
<comment type="caution">
    <text evidence="7">The sequence shown here is derived from an EMBL/GenBank/DDBJ whole genome shotgun (WGS) entry which is preliminary data.</text>
</comment>
<keyword evidence="8" id="KW-1185">Reference proteome</keyword>
<dbReference type="InterPro" id="IPR004328">
    <property type="entry name" value="BRO1_dom"/>
</dbReference>
<keyword evidence="3" id="KW-0963">Cytoplasm</keyword>
<evidence type="ECO:0000256" key="1">
    <source>
        <dbReference type="ARBA" id="ARBA00004177"/>
    </source>
</evidence>
<evidence type="ECO:0000256" key="2">
    <source>
        <dbReference type="ARBA" id="ARBA00004496"/>
    </source>
</evidence>
<feature type="compositionally biased region" description="Low complexity" evidence="5">
    <location>
        <begin position="765"/>
        <end position="778"/>
    </location>
</feature>
<protein>
    <recommendedName>
        <fullName evidence="6">BRO1 domain-containing protein</fullName>
    </recommendedName>
</protein>
<evidence type="ECO:0000256" key="3">
    <source>
        <dbReference type="ARBA" id="ARBA00022490"/>
    </source>
</evidence>
<organism evidence="7 8">
    <name type="scientific">Entamoeba nuttalli</name>
    <dbReference type="NCBI Taxonomy" id="412467"/>
    <lineage>
        <taxon>Eukaryota</taxon>
        <taxon>Amoebozoa</taxon>
        <taxon>Evosea</taxon>
        <taxon>Archamoebae</taxon>
        <taxon>Mastigamoebida</taxon>
        <taxon>Entamoebidae</taxon>
        <taxon>Entamoeba</taxon>
    </lineage>
</organism>
<evidence type="ECO:0000256" key="4">
    <source>
        <dbReference type="ARBA" id="ARBA00022753"/>
    </source>
</evidence>
<dbReference type="Gene3D" id="1.20.140.50">
    <property type="entry name" value="alix/aip1 like domains"/>
    <property type="match status" value="1"/>
</dbReference>
<evidence type="ECO:0000313" key="8">
    <source>
        <dbReference type="Proteomes" id="UP001628156"/>
    </source>
</evidence>
<evidence type="ECO:0000313" key="7">
    <source>
        <dbReference type="EMBL" id="GAB1226301.1"/>
    </source>
</evidence>
<gene>
    <name evidence="7" type="ORF">ENUP19_0284G0026</name>
</gene>